<dbReference type="KEGG" id="psti:SOO65_00100"/>
<evidence type="ECO:0000256" key="3">
    <source>
        <dbReference type="SAM" id="MobiDB-lite"/>
    </source>
</evidence>
<evidence type="ECO:0000256" key="2">
    <source>
        <dbReference type="ARBA" id="ARBA00023157"/>
    </source>
</evidence>
<dbReference type="EMBL" id="CP139487">
    <property type="protein sequence ID" value="WPU65149.1"/>
    <property type="molecule type" value="Genomic_DNA"/>
</dbReference>
<dbReference type="SUPFAM" id="SSF49899">
    <property type="entry name" value="Concanavalin A-like lectins/glucanases"/>
    <property type="match status" value="2"/>
</dbReference>
<dbReference type="PANTHER" id="PTHR42535:SF2">
    <property type="entry name" value="CHROMOSOME UNDETERMINED SCAFFOLD_146, WHOLE GENOME SHOTGUN SEQUENCE"/>
    <property type="match status" value="1"/>
</dbReference>
<dbReference type="InterPro" id="IPR006558">
    <property type="entry name" value="LamG-like"/>
</dbReference>
<organism evidence="5 6">
    <name type="scientific">Peredibacter starrii</name>
    <dbReference type="NCBI Taxonomy" id="28202"/>
    <lineage>
        <taxon>Bacteria</taxon>
        <taxon>Pseudomonadati</taxon>
        <taxon>Bdellovibrionota</taxon>
        <taxon>Bacteriovoracia</taxon>
        <taxon>Bacteriovoracales</taxon>
        <taxon>Bacteriovoracaceae</taxon>
        <taxon>Peredibacter</taxon>
    </lineage>
</organism>
<proteinExistence type="predicted"/>
<dbReference type="Proteomes" id="UP001324634">
    <property type="component" value="Chromosome"/>
</dbReference>
<name>A0AAX4HPG7_9BACT</name>
<dbReference type="Pfam" id="PF13385">
    <property type="entry name" value="Laminin_G_3"/>
    <property type="match status" value="2"/>
</dbReference>
<feature type="region of interest" description="Disordered" evidence="3">
    <location>
        <begin position="26"/>
        <end position="45"/>
    </location>
</feature>
<dbReference type="InterPro" id="IPR013320">
    <property type="entry name" value="ConA-like_dom_sf"/>
</dbReference>
<protein>
    <submittedName>
        <fullName evidence="5">LamG domain-containing protein</fullName>
    </submittedName>
</protein>
<feature type="domain" description="LamG-like jellyroll fold" evidence="4">
    <location>
        <begin position="471"/>
        <end position="602"/>
    </location>
</feature>
<reference evidence="5 6" key="1">
    <citation type="submission" date="2023-11" db="EMBL/GenBank/DDBJ databases">
        <title>Peredibacter starrii A3.12.</title>
        <authorList>
            <person name="Mitchell R.J."/>
        </authorList>
    </citation>
    <scope>NUCLEOTIDE SEQUENCE [LARGE SCALE GENOMIC DNA]</scope>
    <source>
        <strain evidence="5 6">A3.12</strain>
    </source>
</reference>
<dbReference type="PANTHER" id="PTHR42535">
    <property type="entry name" value="OOKINETE PROTEIN, PUTATIVE-RELATED"/>
    <property type="match status" value="1"/>
</dbReference>
<accession>A0AAX4HPG7</accession>
<dbReference type="AlphaFoldDB" id="A0AAX4HPG7"/>
<keyword evidence="6" id="KW-1185">Reference proteome</keyword>
<gene>
    <name evidence="5" type="ORF">SOO65_00100</name>
</gene>
<dbReference type="Gene3D" id="2.60.120.200">
    <property type="match status" value="2"/>
</dbReference>
<dbReference type="PROSITE" id="PS51257">
    <property type="entry name" value="PROKAR_LIPOPROTEIN"/>
    <property type="match status" value="1"/>
</dbReference>
<dbReference type="SMART" id="SM00560">
    <property type="entry name" value="LamGL"/>
    <property type="match status" value="2"/>
</dbReference>
<evidence type="ECO:0000256" key="1">
    <source>
        <dbReference type="ARBA" id="ARBA00022729"/>
    </source>
</evidence>
<feature type="compositionally biased region" description="Polar residues" evidence="3">
    <location>
        <begin position="26"/>
        <end position="36"/>
    </location>
</feature>
<evidence type="ECO:0000313" key="6">
    <source>
        <dbReference type="Proteomes" id="UP001324634"/>
    </source>
</evidence>
<keyword evidence="2" id="KW-1015">Disulfide bond</keyword>
<evidence type="ECO:0000313" key="5">
    <source>
        <dbReference type="EMBL" id="WPU65149.1"/>
    </source>
</evidence>
<evidence type="ECO:0000259" key="4">
    <source>
        <dbReference type="SMART" id="SM00560"/>
    </source>
</evidence>
<sequence>MKSFIWLALLFLVGCENPMSGDIKVSINNDPTAPTTGGSSGGGGGPVFQPFTHQIPFTTGTDAIYVLSDPTKIEITGDLVRLKPKFFVDDDATVSEFGGGLIQGLTWDSTKNLLRMYSTTNIFEHGIDWSPQVANALVYYNLNSPSYNGTPGEVQDSGPYSLHGVASTTFTNSQGKLRGAADFDGTKYLSVADNDALEGMQRLTISAWVRPTDIAAGNGQGIVAKRNDYGADHSYGMFFWGDQLHVDIDTGNNRFASNFRFTNDKWYHILVSFDGTQAVGNRVRLYINGHLDQIAAEDSSAIPNLNAPFTIGTMGGMGPYNFIGQIDEVSLWTAALDYGEVMYIYAKQSPRFTGAFVSRVFDSQETNPTWTFLSPVTPLPFNKEIPGLNGSELTSDYSEVSPNLMNGLMAYWKLNETIDTGANAIKDSVGTNHGTVSGTIELGDLRGIFSRGSFFSGGKVTINNSFLNNTPAFTISTWVSPSLLTDGAGGAEVSIIGKKDLIAIGIQSNYICARSHIDGAYICGPTSAYTGEWTHILVTGDASTFSLYINGQFVNSAPHSGPDYGSSAFDFNLGADVWDTVGQHYIGLMDEVAVWNRALTALEVKNLYRRGGQQLLYQVRSCANADCSDQDATYGLGWAGPGGDSVMHFSENHNYASFLPGPIGVDNTNVGPLRIPFSAFPALNLPHRYFQYKVLFTSNDINDLCDYGSGPAMCSPELKSVTIGPSYSKEPQTITTTIAITSPYETLNLNGFLQTLGANGCASEARYTLSADGTNFYYYDGGNWQPSTALWTEANDAINLGLALNTFPTAIGIGNLFVKAHLVSNGSQACEIDNIQIQGTKP</sequence>
<feature type="domain" description="LamG-like jellyroll fold" evidence="4">
    <location>
        <begin position="201"/>
        <end position="339"/>
    </location>
</feature>
<dbReference type="RefSeq" id="WP_321395226.1">
    <property type="nucleotide sequence ID" value="NZ_CP139487.1"/>
</dbReference>
<keyword evidence="1" id="KW-0732">Signal</keyword>